<evidence type="ECO:0000256" key="1">
    <source>
        <dbReference type="ARBA" id="ARBA00022723"/>
    </source>
</evidence>
<reference evidence="3 4" key="1">
    <citation type="submission" date="2023-05" db="EMBL/GenBank/DDBJ databases">
        <title>B98-5 Cell Line De Novo Hybrid Assembly: An Optical Mapping Approach.</title>
        <authorList>
            <person name="Kananen K."/>
            <person name="Auerbach J.A."/>
            <person name="Kautto E."/>
            <person name="Blachly J.S."/>
        </authorList>
    </citation>
    <scope>NUCLEOTIDE SEQUENCE [LARGE SCALE GENOMIC DNA]</scope>
    <source>
        <strain evidence="3">B95-8</strain>
        <tissue evidence="3">Cell line</tissue>
    </source>
</reference>
<keyword evidence="1" id="KW-0479">Metal-binding</keyword>
<protein>
    <submittedName>
        <fullName evidence="3">Uncharacterized protein</fullName>
    </submittedName>
</protein>
<evidence type="ECO:0000256" key="2">
    <source>
        <dbReference type="SAM" id="MobiDB-lite"/>
    </source>
</evidence>
<gene>
    <name evidence="3" type="ORF">P7K49_012207</name>
</gene>
<name>A0ABQ9VSV3_SAGOE</name>
<dbReference type="PROSITE" id="PS00202">
    <property type="entry name" value="RUBREDOXIN"/>
    <property type="match status" value="1"/>
</dbReference>
<dbReference type="Proteomes" id="UP001266305">
    <property type="component" value="Unassembled WGS sequence"/>
</dbReference>
<comment type="caution">
    <text evidence="3">The sequence shown here is derived from an EMBL/GenBank/DDBJ whole genome shotgun (WGS) entry which is preliminary data.</text>
</comment>
<dbReference type="InterPro" id="IPR018527">
    <property type="entry name" value="Rubredoxin_Fe_BS"/>
</dbReference>
<sequence>MAFGSGEATIGIQVSPARRGNPTAPRHPGQLRSTCGEGGETRTRPAALVTPRNFELSPGSLLEPRAEESITLRGKPRQPRSTRGAGGPGGPPSPADIDLGPGPPGAKAERVGAGSGLVLTPAGSGGEGREGLRRGARAGLGAPRRGRSVGDPGAAGRPGRAGRQGRAARLLTVVLVEAGGYTAGGSWRRPPHPASGGRWSGPLRRALRPPRPEVSDVRAYWTCPACGAPSVFNRRRAHWREGLALSGRMAP</sequence>
<evidence type="ECO:0000313" key="4">
    <source>
        <dbReference type="Proteomes" id="UP001266305"/>
    </source>
</evidence>
<evidence type="ECO:0000313" key="3">
    <source>
        <dbReference type="EMBL" id="KAK2112460.1"/>
    </source>
</evidence>
<feature type="region of interest" description="Disordered" evidence="2">
    <location>
        <begin position="182"/>
        <end position="210"/>
    </location>
</feature>
<keyword evidence="4" id="KW-1185">Reference proteome</keyword>
<feature type="region of interest" description="Disordered" evidence="2">
    <location>
        <begin position="1"/>
        <end position="165"/>
    </location>
</feature>
<proteinExistence type="predicted"/>
<organism evidence="3 4">
    <name type="scientific">Saguinus oedipus</name>
    <name type="common">Cotton-top tamarin</name>
    <name type="synonym">Oedipomidas oedipus</name>
    <dbReference type="NCBI Taxonomy" id="9490"/>
    <lineage>
        <taxon>Eukaryota</taxon>
        <taxon>Metazoa</taxon>
        <taxon>Chordata</taxon>
        <taxon>Craniata</taxon>
        <taxon>Vertebrata</taxon>
        <taxon>Euteleostomi</taxon>
        <taxon>Mammalia</taxon>
        <taxon>Eutheria</taxon>
        <taxon>Euarchontoglires</taxon>
        <taxon>Primates</taxon>
        <taxon>Haplorrhini</taxon>
        <taxon>Platyrrhini</taxon>
        <taxon>Cebidae</taxon>
        <taxon>Callitrichinae</taxon>
        <taxon>Saguinus</taxon>
    </lineage>
</organism>
<dbReference type="EMBL" id="JASSZA010000005">
    <property type="protein sequence ID" value="KAK2112460.1"/>
    <property type="molecule type" value="Genomic_DNA"/>
</dbReference>
<accession>A0ABQ9VSV3</accession>